<accession>A0A1Z1W719</accession>
<dbReference type="Pfam" id="PF07228">
    <property type="entry name" value="SpoIIE"/>
    <property type="match status" value="1"/>
</dbReference>
<dbReference type="EMBL" id="CP021748">
    <property type="protein sequence ID" value="ARX82238.1"/>
    <property type="molecule type" value="Genomic_DNA"/>
</dbReference>
<feature type="transmembrane region" description="Helical" evidence="3">
    <location>
        <begin position="76"/>
        <end position="97"/>
    </location>
</feature>
<name>A0A1Z1W719_9ACTN</name>
<dbReference type="eggNOG" id="COG2208">
    <property type="taxonomic scope" value="Bacteria"/>
</dbReference>
<evidence type="ECO:0000313" key="6">
    <source>
        <dbReference type="Proteomes" id="UP000195880"/>
    </source>
</evidence>
<dbReference type="Proteomes" id="UP000195880">
    <property type="component" value="Chromosome"/>
</dbReference>
<dbReference type="OrthoDB" id="5177934at2"/>
<dbReference type="SMART" id="SM00331">
    <property type="entry name" value="PP2C_SIG"/>
    <property type="match status" value="1"/>
</dbReference>
<dbReference type="STRING" id="67267.GCA_000716675_00272"/>
<dbReference type="InterPro" id="IPR036457">
    <property type="entry name" value="PPM-type-like_dom_sf"/>
</dbReference>
<gene>
    <name evidence="5" type="ORF">SMD44_01647</name>
</gene>
<sequence>MIRIKPRAPRGSAGAHRTARLRARTPQGEGPGATASFERPRTRRLRRALALGLPTVWGAVAVTYKLTCPLAQQHSLSARIVTSAVFFAVGTGLVLQVRHALLRELRQLREVAGAAQNVLLRPLPPRVDGLALAAGRLSATHGASVGGDLYEVAATDHGVRLVMGDVRGHGLAAIGTAAAVLGSFREAAHEEPELPLVLRRLERALARHLRERSRAEHPASGAAPPESPLAEEFVTVLLVEIGPDGDVMALNCGHPWPYRLRGGAEPMPGGDPLPPLGPFPLPSELPPAHLGRLLPGDALALYTDGMEDARDNAGRFFPLRSVLSEAARTPPVSPQRVIHTVYGELLRHIGRLTSDDAALLVLRNDRSRVPSQATETGRRARTMS</sequence>
<feature type="transmembrane region" description="Helical" evidence="3">
    <location>
        <begin position="48"/>
        <end position="64"/>
    </location>
</feature>
<evidence type="ECO:0000259" key="4">
    <source>
        <dbReference type="SMART" id="SM00331"/>
    </source>
</evidence>
<organism evidence="5 6">
    <name type="scientific">Streptomyces alboflavus</name>
    <dbReference type="NCBI Taxonomy" id="67267"/>
    <lineage>
        <taxon>Bacteria</taxon>
        <taxon>Bacillati</taxon>
        <taxon>Actinomycetota</taxon>
        <taxon>Actinomycetes</taxon>
        <taxon>Kitasatosporales</taxon>
        <taxon>Streptomycetaceae</taxon>
        <taxon>Streptomyces</taxon>
    </lineage>
</organism>
<dbReference type="InterPro" id="IPR001932">
    <property type="entry name" value="PPM-type_phosphatase-like_dom"/>
</dbReference>
<dbReference type="Gene3D" id="3.60.40.10">
    <property type="entry name" value="PPM-type phosphatase domain"/>
    <property type="match status" value="1"/>
</dbReference>
<reference evidence="5 6" key="1">
    <citation type="submission" date="2017-05" db="EMBL/GenBank/DDBJ databases">
        <title>Streptomyces alboflavus Genome sequencing and assembly.</title>
        <authorList>
            <person name="Wang Y."/>
            <person name="Du B."/>
            <person name="Ding Y."/>
            <person name="Liu H."/>
            <person name="Hou Q."/>
            <person name="Liu K."/>
            <person name="Wang C."/>
            <person name="Yao L."/>
        </authorList>
    </citation>
    <scope>NUCLEOTIDE SEQUENCE [LARGE SCALE GENOMIC DNA]</scope>
    <source>
        <strain evidence="5 6">MDJK44</strain>
    </source>
</reference>
<proteinExistence type="predicted"/>
<keyword evidence="1" id="KW-0378">Hydrolase</keyword>
<dbReference type="PANTHER" id="PTHR43156:SF2">
    <property type="entry name" value="STAGE II SPORULATION PROTEIN E"/>
    <property type="match status" value="1"/>
</dbReference>
<protein>
    <submittedName>
        <fullName evidence="5">Protein phosphatase</fullName>
    </submittedName>
</protein>
<feature type="domain" description="PPM-type phosphatase" evidence="4">
    <location>
        <begin position="127"/>
        <end position="364"/>
    </location>
</feature>
<keyword evidence="3" id="KW-1133">Transmembrane helix</keyword>
<dbReference type="KEGG" id="salf:SMD44_01647"/>
<keyword evidence="6" id="KW-1185">Reference proteome</keyword>
<keyword evidence="3" id="KW-0812">Transmembrane</keyword>
<evidence type="ECO:0000256" key="2">
    <source>
        <dbReference type="SAM" id="MobiDB-lite"/>
    </source>
</evidence>
<evidence type="ECO:0000313" key="5">
    <source>
        <dbReference type="EMBL" id="ARX82238.1"/>
    </source>
</evidence>
<dbReference type="AlphaFoldDB" id="A0A1Z1W719"/>
<dbReference type="GO" id="GO:0016791">
    <property type="term" value="F:phosphatase activity"/>
    <property type="evidence" value="ECO:0007669"/>
    <property type="project" value="TreeGrafter"/>
</dbReference>
<dbReference type="RefSeq" id="WP_087883357.1">
    <property type="nucleotide sequence ID" value="NZ_CP021748.1"/>
</dbReference>
<evidence type="ECO:0000256" key="1">
    <source>
        <dbReference type="ARBA" id="ARBA00022801"/>
    </source>
</evidence>
<keyword evidence="3" id="KW-0472">Membrane</keyword>
<dbReference type="InterPro" id="IPR052016">
    <property type="entry name" value="Bact_Sigma-Reg"/>
</dbReference>
<dbReference type="PANTHER" id="PTHR43156">
    <property type="entry name" value="STAGE II SPORULATION PROTEIN E-RELATED"/>
    <property type="match status" value="1"/>
</dbReference>
<dbReference type="SUPFAM" id="SSF81606">
    <property type="entry name" value="PP2C-like"/>
    <property type="match status" value="1"/>
</dbReference>
<feature type="region of interest" description="Disordered" evidence="2">
    <location>
        <begin position="1"/>
        <end position="39"/>
    </location>
</feature>
<evidence type="ECO:0000256" key="3">
    <source>
        <dbReference type="SAM" id="Phobius"/>
    </source>
</evidence>